<feature type="region of interest" description="Disordered" evidence="2">
    <location>
        <begin position="129"/>
        <end position="210"/>
    </location>
</feature>
<dbReference type="Proteomes" id="UP000054107">
    <property type="component" value="Unassembled WGS sequence"/>
</dbReference>
<proteinExistence type="inferred from homology"/>
<feature type="compositionally biased region" description="Basic and acidic residues" evidence="2">
    <location>
        <begin position="131"/>
        <end position="146"/>
    </location>
</feature>
<feature type="compositionally biased region" description="Polar residues" evidence="2">
    <location>
        <begin position="191"/>
        <end position="201"/>
    </location>
</feature>
<dbReference type="STRING" id="35722.A0A0B7NI40"/>
<keyword evidence="4" id="KW-1185">Reference proteome</keyword>
<reference evidence="3 4" key="1">
    <citation type="submission" date="2014-09" db="EMBL/GenBank/DDBJ databases">
        <authorList>
            <person name="Ellenberger Sabrina"/>
        </authorList>
    </citation>
    <scope>NUCLEOTIDE SEQUENCE [LARGE SCALE GENOMIC DNA]</scope>
    <source>
        <strain evidence="3 4">CBS 412.66</strain>
    </source>
</reference>
<gene>
    <name evidence="3" type="primary">PARPA_11369.1 scaffold 44101</name>
</gene>
<dbReference type="InterPro" id="IPR008862">
    <property type="entry name" value="Tcp11"/>
</dbReference>
<feature type="compositionally biased region" description="Low complexity" evidence="2">
    <location>
        <begin position="420"/>
        <end position="437"/>
    </location>
</feature>
<evidence type="ECO:0000313" key="3">
    <source>
        <dbReference type="EMBL" id="CEP17077.1"/>
    </source>
</evidence>
<comment type="similarity">
    <text evidence="1">Belongs to the TCP11 family.</text>
</comment>
<dbReference type="AlphaFoldDB" id="A0A0B7NI40"/>
<evidence type="ECO:0000256" key="2">
    <source>
        <dbReference type="SAM" id="MobiDB-lite"/>
    </source>
</evidence>
<evidence type="ECO:0000313" key="4">
    <source>
        <dbReference type="Proteomes" id="UP000054107"/>
    </source>
</evidence>
<dbReference type="OrthoDB" id="276323at2759"/>
<dbReference type="Pfam" id="PF05794">
    <property type="entry name" value="Tcp11"/>
    <property type="match status" value="1"/>
</dbReference>
<dbReference type="GO" id="GO:0010737">
    <property type="term" value="P:protein kinase A signaling"/>
    <property type="evidence" value="ECO:0007669"/>
    <property type="project" value="TreeGrafter"/>
</dbReference>
<dbReference type="PANTHER" id="PTHR12832">
    <property type="entry name" value="TESTIS-SPECIFIC PROTEIN PBS13 T-COMPLEX 11"/>
    <property type="match status" value="1"/>
</dbReference>
<dbReference type="EMBL" id="LN733608">
    <property type="protein sequence ID" value="CEP17077.1"/>
    <property type="molecule type" value="Genomic_DNA"/>
</dbReference>
<protein>
    <submittedName>
        <fullName evidence="3">Uncharacterized protein</fullName>
    </submittedName>
</protein>
<dbReference type="PANTHER" id="PTHR12832:SF11">
    <property type="entry name" value="LD23868P"/>
    <property type="match status" value="1"/>
</dbReference>
<accession>A0A0B7NI40</accession>
<evidence type="ECO:0000256" key="1">
    <source>
        <dbReference type="ARBA" id="ARBA00010954"/>
    </source>
</evidence>
<feature type="region of interest" description="Disordered" evidence="2">
    <location>
        <begin position="416"/>
        <end position="454"/>
    </location>
</feature>
<sequence length="947" mass="107777">MDNNSSEKRNGFCTVDVVSLHQSSKKPYHLEKRFKRDLNISNAHNSNHRKTQVEIKREAILEERRNRLNQNFLKVKRIAKEAKDRQQDKINILSRSMQAAETNRNLYIEQRRAVSKKTVERAKCIALQNQRRSEQEQERRRAELESRLQQSEARRLAHLSRYKAQENTKKADSFSSSSTSVSTCEKKSVAMPTTSTIHSTPPLSPALQAPKKKPSSWSIILRAFRDLGLPLPSQPSTWLEFNSLGKLLHQAKVIVVTTKVLNTALKVTDQDSRHRARVLLTSYMTLMCPKEVLQDVNGAEEKRLHAAAKNMLQLFETWLRAHGRPGATAARLAFVDAWNDYNLLFETWKSRDCDQLVRNMISYYVELSTLRQTVISQQSGDESVGDQLKRQLAQIRTKLEKLGGPDAIDRLQRALEASASSTSTGRRRQQQNNTPRSPEMDDEYESQQNATNSNANPEQLAQLLNGYAPSSGLTNEQLAHELIMDPEFKLQRYDPTNDLEKRVRMMAEKAFFDKIAQDIAQGTAQVSLPTLIKDVKNRLLALVRPNTALHSSINDAIDLTLIQQQIKQNSFNIQSMIHYVLDTMANMCAPVRDDEIQKARSSSESMTEQFRQMIEILDNMSLDLANFRLRSLRPHLMSMAVEYERGKFASMLNDGTIQLVRTKTWLSQSTDRLCQIAAQRNPEGVQPQKNNKPSHDAIFEDAFVSLLCQPQPITRVEQVPETLTLDTKRMADFQNEVQATTMVAALIMLARNFGSASPQTLSDLAVKLFTMLEDGSTTLDNLVSEIQRSVNVQPEQREMVRSMVDKTVSHSDTVYTLLSRRIASVIKSTVQNNAFVTDAVLSSNGLEHVRSPLQSISLKIQRLAHHHRKVYAFWYDEIITKALNESIVITPTASKETHRRLYFWPTKGVEFLCEFEAQSKNSSWLAAKVCWFSASYAKIESERLSGD</sequence>
<name>A0A0B7NI40_9FUNG</name>
<feature type="compositionally biased region" description="Basic and acidic residues" evidence="2">
    <location>
        <begin position="163"/>
        <end position="172"/>
    </location>
</feature>
<feature type="compositionally biased region" description="Low complexity" evidence="2">
    <location>
        <begin position="173"/>
        <end position="183"/>
    </location>
</feature>
<organism evidence="3 4">
    <name type="scientific">Parasitella parasitica</name>
    <dbReference type="NCBI Taxonomy" id="35722"/>
    <lineage>
        <taxon>Eukaryota</taxon>
        <taxon>Fungi</taxon>
        <taxon>Fungi incertae sedis</taxon>
        <taxon>Mucoromycota</taxon>
        <taxon>Mucoromycotina</taxon>
        <taxon>Mucoromycetes</taxon>
        <taxon>Mucorales</taxon>
        <taxon>Mucorineae</taxon>
        <taxon>Mucoraceae</taxon>
        <taxon>Parasitella</taxon>
    </lineage>
</organism>